<protein>
    <submittedName>
        <fullName evidence="1">Uncharacterized protein</fullName>
    </submittedName>
</protein>
<name>A0AAV6UB79_9ARAC</name>
<gene>
    <name evidence="1" type="ORF">JTE90_016571</name>
</gene>
<reference evidence="1 2" key="1">
    <citation type="journal article" date="2022" name="Nat. Ecol. Evol.">
        <title>A masculinizing supergene underlies an exaggerated male reproductive morph in a spider.</title>
        <authorList>
            <person name="Hendrickx F."/>
            <person name="De Corte Z."/>
            <person name="Sonet G."/>
            <person name="Van Belleghem S.M."/>
            <person name="Kostlbacher S."/>
            <person name="Vangestel C."/>
        </authorList>
    </citation>
    <scope>NUCLEOTIDE SEQUENCE [LARGE SCALE GENOMIC DNA]</scope>
    <source>
        <strain evidence="1">W744_W776</strain>
    </source>
</reference>
<dbReference type="AlphaFoldDB" id="A0AAV6UB79"/>
<keyword evidence="2" id="KW-1185">Reference proteome</keyword>
<organism evidence="1 2">
    <name type="scientific">Oedothorax gibbosus</name>
    <dbReference type="NCBI Taxonomy" id="931172"/>
    <lineage>
        <taxon>Eukaryota</taxon>
        <taxon>Metazoa</taxon>
        <taxon>Ecdysozoa</taxon>
        <taxon>Arthropoda</taxon>
        <taxon>Chelicerata</taxon>
        <taxon>Arachnida</taxon>
        <taxon>Araneae</taxon>
        <taxon>Araneomorphae</taxon>
        <taxon>Entelegynae</taxon>
        <taxon>Araneoidea</taxon>
        <taxon>Linyphiidae</taxon>
        <taxon>Erigoninae</taxon>
        <taxon>Oedothorax</taxon>
    </lineage>
</organism>
<accession>A0AAV6UB79</accession>
<dbReference type="InterPro" id="IPR043070">
    <property type="entry name" value="Spidroin_repeat"/>
</dbReference>
<proteinExistence type="predicted"/>
<sequence length="202" mass="21811">MSSFHTDLLIASGLPKGFLCTCQTIGQLQSPAFAQSQASACVPSSVEKFSATFYSNLLAARGNDINFAVELPGPTAAALVYKVIIEELSNRGIPNVEKVAEISRGGLAKLKTFSLPVYYQRSGHAAGTLLFQEGFLNCANAESLAVQLFNRVNNILYGLDITNIESYLRARIRGFAQFSDSIGFTDPYRSEKLATILAAELS</sequence>
<dbReference type="Proteomes" id="UP000827092">
    <property type="component" value="Unassembled WGS sequence"/>
</dbReference>
<dbReference type="EMBL" id="JAFNEN010000513">
    <property type="protein sequence ID" value="KAG8181484.1"/>
    <property type="molecule type" value="Genomic_DNA"/>
</dbReference>
<evidence type="ECO:0000313" key="1">
    <source>
        <dbReference type="EMBL" id="KAG8181484.1"/>
    </source>
</evidence>
<evidence type="ECO:0000313" key="2">
    <source>
        <dbReference type="Proteomes" id="UP000827092"/>
    </source>
</evidence>
<comment type="caution">
    <text evidence="1">The sequence shown here is derived from an EMBL/GenBank/DDBJ whole genome shotgun (WGS) entry which is preliminary data.</text>
</comment>
<dbReference type="Gene3D" id="1.10.274.60">
    <property type="entry name" value="Spidroin, repetitive domain"/>
    <property type="match status" value="1"/>
</dbReference>